<accession>A0A5B7FSL4</accession>
<dbReference type="Proteomes" id="UP000324222">
    <property type="component" value="Unassembled WGS sequence"/>
</dbReference>
<reference evidence="2 3" key="1">
    <citation type="submission" date="2019-05" db="EMBL/GenBank/DDBJ databases">
        <title>Another draft genome of Portunus trituberculatus and its Hox gene families provides insights of decapod evolution.</title>
        <authorList>
            <person name="Jeong J.-H."/>
            <person name="Song I."/>
            <person name="Kim S."/>
            <person name="Choi T."/>
            <person name="Kim D."/>
            <person name="Ryu S."/>
            <person name="Kim W."/>
        </authorList>
    </citation>
    <scope>NUCLEOTIDE SEQUENCE [LARGE SCALE GENOMIC DNA]</scope>
    <source>
        <tissue evidence="2">Muscle</tissue>
    </source>
</reference>
<sequence>MSGMEQSLPLSPSLSSSSDGKKRKRCSVNDSTPPPPCASPPSLPGTSSAGATSESAVFGDRVALDRLSSLVSGFIDKLNRTLASPDASTDTGNDFSGFYALSSSEDEAKVAPASQPDPLDGLDHLTRDNDVDEDFLRALGDLSGHFHGEEEKGEPLADSMATILNASLRRRRVSESVKLMCVKIKLLINVPNLTMPVTNAAITKAMSVNGRLVDAKLFQTNCLLTKAIVPIAVCVNDIGQKKVNPWLSRLQLSRFIAITHP</sequence>
<gene>
    <name evidence="2" type="ORF">E2C01_041777</name>
</gene>
<feature type="compositionally biased region" description="Low complexity" evidence="1">
    <location>
        <begin position="7"/>
        <end position="18"/>
    </location>
</feature>
<feature type="compositionally biased region" description="Pro residues" evidence="1">
    <location>
        <begin position="32"/>
        <end position="43"/>
    </location>
</feature>
<organism evidence="2 3">
    <name type="scientific">Portunus trituberculatus</name>
    <name type="common">Swimming crab</name>
    <name type="synonym">Neptunus trituberculatus</name>
    <dbReference type="NCBI Taxonomy" id="210409"/>
    <lineage>
        <taxon>Eukaryota</taxon>
        <taxon>Metazoa</taxon>
        <taxon>Ecdysozoa</taxon>
        <taxon>Arthropoda</taxon>
        <taxon>Crustacea</taxon>
        <taxon>Multicrustacea</taxon>
        <taxon>Malacostraca</taxon>
        <taxon>Eumalacostraca</taxon>
        <taxon>Eucarida</taxon>
        <taxon>Decapoda</taxon>
        <taxon>Pleocyemata</taxon>
        <taxon>Brachyura</taxon>
        <taxon>Eubrachyura</taxon>
        <taxon>Portunoidea</taxon>
        <taxon>Portunidae</taxon>
        <taxon>Portuninae</taxon>
        <taxon>Portunus</taxon>
    </lineage>
</organism>
<comment type="caution">
    <text evidence="2">The sequence shown here is derived from an EMBL/GenBank/DDBJ whole genome shotgun (WGS) entry which is preliminary data.</text>
</comment>
<feature type="region of interest" description="Disordered" evidence="1">
    <location>
        <begin position="106"/>
        <end position="126"/>
    </location>
</feature>
<evidence type="ECO:0000313" key="3">
    <source>
        <dbReference type="Proteomes" id="UP000324222"/>
    </source>
</evidence>
<name>A0A5B7FSL4_PORTR</name>
<keyword evidence="3" id="KW-1185">Reference proteome</keyword>
<feature type="compositionally biased region" description="Low complexity" evidence="1">
    <location>
        <begin position="44"/>
        <end position="54"/>
    </location>
</feature>
<dbReference type="OrthoDB" id="5988333at2759"/>
<dbReference type="AlphaFoldDB" id="A0A5B7FSL4"/>
<evidence type="ECO:0000313" key="2">
    <source>
        <dbReference type="EMBL" id="MPC48013.1"/>
    </source>
</evidence>
<dbReference type="EMBL" id="VSRR010008054">
    <property type="protein sequence ID" value="MPC48013.1"/>
    <property type="molecule type" value="Genomic_DNA"/>
</dbReference>
<protein>
    <submittedName>
        <fullName evidence="2">Uncharacterized protein</fullName>
    </submittedName>
</protein>
<proteinExistence type="predicted"/>
<feature type="region of interest" description="Disordered" evidence="1">
    <location>
        <begin position="1"/>
        <end position="54"/>
    </location>
</feature>
<evidence type="ECO:0000256" key="1">
    <source>
        <dbReference type="SAM" id="MobiDB-lite"/>
    </source>
</evidence>